<dbReference type="EMBL" id="LCOA01000019">
    <property type="protein sequence ID" value="KKU68567.1"/>
    <property type="molecule type" value="Genomic_DNA"/>
</dbReference>
<gene>
    <name evidence="1" type="ORF">UX92_C0019G0002</name>
</gene>
<comment type="caution">
    <text evidence="1">The sequence shown here is derived from an EMBL/GenBank/DDBJ whole genome shotgun (WGS) entry which is preliminary data.</text>
</comment>
<proteinExistence type="predicted"/>
<evidence type="ECO:0008006" key="3">
    <source>
        <dbReference type="Google" id="ProtNLM"/>
    </source>
</evidence>
<dbReference type="SUPFAM" id="SSF46785">
    <property type="entry name" value="Winged helix' DNA-binding domain"/>
    <property type="match status" value="1"/>
</dbReference>
<name>A0A0G1SGK3_9BACT</name>
<protein>
    <recommendedName>
        <fullName evidence="3">HTH deoR-type domain-containing protein</fullName>
    </recommendedName>
</protein>
<dbReference type="Gene3D" id="1.10.10.10">
    <property type="entry name" value="Winged helix-like DNA-binding domain superfamily/Winged helix DNA-binding domain"/>
    <property type="match status" value="1"/>
</dbReference>
<evidence type="ECO:0000313" key="2">
    <source>
        <dbReference type="Proteomes" id="UP000034565"/>
    </source>
</evidence>
<organism evidence="1 2">
    <name type="scientific">Candidatus Amesbacteria bacterium GW2011_GWA1_47_20</name>
    <dbReference type="NCBI Taxonomy" id="1618354"/>
    <lineage>
        <taxon>Bacteria</taxon>
        <taxon>Candidatus Amesiibacteriota</taxon>
    </lineage>
</organism>
<sequence>MISLSFNLSPGLKSCLVKIDNFRSEILTTPLPPARLMELQWKATQGYLTAWGGRRAALDRIRQSWTTDLPAGTTPVLEYLDSPGLHPILQAAIAHLAFVPPYSYLVPQVYLHRRGYDCHGLVCIDEFWLKNRDTYSQLLTTNATSTSITQWVDFYAQAALYQYALTQRAVLAPSTESPKGLWSLSDRQKTLLTRLEAPGSSITNRQVQKLLKISQITASRDLSKMASLGLLFAHGHHGRSVYYTRI</sequence>
<accession>A0A0G1SGK3</accession>
<dbReference type="InterPro" id="IPR036390">
    <property type="entry name" value="WH_DNA-bd_sf"/>
</dbReference>
<dbReference type="Proteomes" id="UP000034565">
    <property type="component" value="Unassembled WGS sequence"/>
</dbReference>
<dbReference type="InterPro" id="IPR036388">
    <property type="entry name" value="WH-like_DNA-bd_sf"/>
</dbReference>
<evidence type="ECO:0000313" key="1">
    <source>
        <dbReference type="EMBL" id="KKU68567.1"/>
    </source>
</evidence>
<reference evidence="1 2" key="1">
    <citation type="journal article" date="2015" name="Nature">
        <title>rRNA introns, odd ribosomes, and small enigmatic genomes across a large radiation of phyla.</title>
        <authorList>
            <person name="Brown C.T."/>
            <person name="Hug L.A."/>
            <person name="Thomas B.C."/>
            <person name="Sharon I."/>
            <person name="Castelle C.J."/>
            <person name="Singh A."/>
            <person name="Wilkins M.J."/>
            <person name="Williams K.H."/>
            <person name="Banfield J.F."/>
        </authorList>
    </citation>
    <scope>NUCLEOTIDE SEQUENCE [LARGE SCALE GENOMIC DNA]</scope>
</reference>
<dbReference type="AlphaFoldDB" id="A0A0G1SGK3"/>